<organism evidence="1 2">
    <name type="scientific">Jeotgalibacillus haloalkalitolerans</name>
    <dbReference type="NCBI Taxonomy" id="3104292"/>
    <lineage>
        <taxon>Bacteria</taxon>
        <taxon>Bacillati</taxon>
        <taxon>Bacillota</taxon>
        <taxon>Bacilli</taxon>
        <taxon>Bacillales</taxon>
        <taxon>Caryophanaceae</taxon>
        <taxon>Jeotgalibacillus</taxon>
    </lineage>
</organism>
<evidence type="ECO:0000313" key="2">
    <source>
        <dbReference type="Proteomes" id="UP001292084"/>
    </source>
</evidence>
<evidence type="ECO:0008006" key="3">
    <source>
        <dbReference type="Google" id="ProtNLM"/>
    </source>
</evidence>
<gene>
    <name evidence="1" type="ORF">UFB30_05375</name>
</gene>
<sequence>MDLMAVRDNKRLWELDQTLVLDNDFKARYKIDGEGLETDIYVITGEEGGKNIVTFGHSPADGLLVGLDDSELFNSLLEWLQVCVDENDITIS</sequence>
<name>A0ABU5KLQ3_9BACL</name>
<proteinExistence type="predicted"/>
<dbReference type="RefSeq" id="WP_322420662.1">
    <property type="nucleotide sequence ID" value="NZ_JAXQNN010000002.1"/>
</dbReference>
<protein>
    <recommendedName>
        <fullName evidence="3">SMI1/KNR4 family protein</fullName>
    </recommendedName>
</protein>
<keyword evidence="2" id="KW-1185">Reference proteome</keyword>
<dbReference type="EMBL" id="JAXQNN010000002">
    <property type="protein sequence ID" value="MDZ5711645.1"/>
    <property type="molecule type" value="Genomic_DNA"/>
</dbReference>
<comment type="caution">
    <text evidence="1">The sequence shown here is derived from an EMBL/GenBank/DDBJ whole genome shotgun (WGS) entry which is preliminary data.</text>
</comment>
<evidence type="ECO:0000313" key="1">
    <source>
        <dbReference type="EMBL" id="MDZ5711645.1"/>
    </source>
</evidence>
<reference evidence="1 2" key="1">
    <citation type="submission" date="2023-12" db="EMBL/GenBank/DDBJ databases">
        <title>Jeotgalibacillus haloalkaliphilus sp. nov., a novel salt-tolerant bacteria, isolated from the estuary of the Fenhe River into the Yellow River.</title>
        <authorList>
            <person name="Li Y."/>
        </authorList>
    </citation>
    <scope>NUCLEOTIDE SEQUENCE [LARGE SCALE GENOMIC DNA]</scope>
    <source>
        <strain evidence="1 2">HH7-29</strain>
    </source>
</reference>
<dbReference type="Proteomes" id="UP001292084">
    <property type="component" value="Unassembled WGS sequence"/>
</dbReference>
<accession>A0ABU5KLQ3</accession>